<dbReference type="OrthoDB" id="9801832at2"/>
<dbReference type="EMBL" id="LGTC01000001">
    <property type="protein sequence ID" value="KNY29716.1"/>
    <property type="molecule type" value="Genomic_DNA"/>
</dbReference>
<reference evidence="4" key="1">
    <citation type="submission" date="2015-07" db="EMBL/GenBank/DDBJ databases">
        <title>Near-Complete Genome Sequence of the Cellulolytic Bacterium Bacteroides (Pseudobacteroides) cellulosolvens ATCC 35603.</title>
        <authorList>
            <person name="Dassa B."/>
            <person name="Utturkar S.M."/>
            <person name="Klingeman D.M."/>
            <person name="Hurt R.A."/>
            <person name="Keller M."/>
            <person name="Xu J."/>
            <person name="Reddy Y.H.K."/>
            <person name="Borovok I."/>
            <person name="Grinberg I.R."/>
            <person name="Lamed R."/>
            <person name="Zhivin O."/>
            <person name="Bayer E.A."/>
            <person name="Brown S.D."/>
        </authorList>
    </citation>
    <scope>NUCLEOTIDE SEQUENCE [LARGE SCALE GENOMIC DNA]</scope>
    <source>
        <strain evidence="4">DSM 2933</strain>
    </source>
</reference>
<dbReference type="STRING" id="398512.Bccel_4990"/>
<keyword evidence="4" id="KW-1185">Reference proteome</keyword>
<dbReference type="eggNOG" id="COG2608">
    <property type="taxonomic scope" value="Bacteria"/>
</dbReference>
<protein>
    <submittedName>
        <fullName evidence="3">Heavy metal transport/detoxification protein</fullName>
    </submittedName>
</protein>
<evidence type="ECO:0000259" key="2">
    <source>
        <dbReference type="PROSITE" id="PS50846"/>
    </source>
</evidence>
<evidence type="ECO:0000313" key="3">
    <source>
        <dbReference type="EMBL" id="KNY29716.1"/>
    </source>
</evidence>
<sequence length="68" mass="7689">METVNFNVPSLSCSACTGKITEDLKTLKGIKNVDTDLKSQMVKIDYNPDEIKPQDIKSQIYQMGFEVF</sequence>
<dbReference type="FunFam" id="3.30.70.100:FF:000001">
    <property type="entry name" value="ATPase copper transporting beta"/>
    <property type="match status" value="1"/>
</dbReference>
<dbReference type="CDD" id="cd00371">
    <property type="entry name" value="HMA"/>
    <property type="match status" value="1"/>
</dbReference>
<dbReference type="InterPro" id="IPR036163">
    <property type="entry name" value="HMA_dom_sf"/>
</dbReference>
<feature type="domain" description="HMA" evidence="2">
    <location>
        <begin position="2"/>
        <end position="68"/>
    </location>
</feature>
<comment type="caution">
    <text evidence="3">The sequence shown here is derived from an EMBL/GenBank/DDBJ whole genome shotgun (WGS) entry which is preliminary data.</text>
</comment>
<dbReference type="InterPro" id="IPR006121">
    <property type="entry name" value="HMA_dom"/>
</dbReference>
<dbReference type="AlphaFoldDB" id="A0A0L6JV50"/>
<evidence type="ECO:0000313" key="4">
    <source>
        <dbReference type="Proteomes" id="UP000036923"/>
    </source>
</evidence>
<organism evidence="3 4">
    <name type="scientific">Pseudobacteroides cellulosolvens ATCC 35603 = DSM 2933</name>
    <dbReference type="NCBI Taxonomy" id="398512"/>
    <lineage>
        <taxon>Bacteria</taxon>
        <taxon>Bacillati</taxon>
        <taxon>Bacillota</taxon>
        <taxon>Clostridia</taxon>
        <taxon>Eubacteriales</taxon>
        <taxon>Oscillospiraceae</taxon>
        <taxon>Pseudobacteroides</taxon>
    </lineage>
</organism>
<dbReference type="RefSeq" id="WP_036935020.1">
    <property type="nucleotide sequence ID" value="NZ_JQKC01000001.1"/>
</dbReference>
<gene>
    <name evidence="3" type="ORF">Bccel_4990</name>
</gene>
<accession>A0A0L6JV50</accession>
<keyword evidence="1" id="KW-0479">Metal-binding</keyword>
<proteinExistence type="predicted"/>
<dbReference type="SUPFAM" id="SSF55008">
    <property type="entry name" value="HMA, heavy metal-associated domain"/>
    <property type="match status" value="1"/>
</dbReference>
<dbReference type="Gene3D" id="3.30.70.100">
    <property type="match status" value="1"/>
</dbReference>
<name>A0A0L6JV50_9FIRM</name>
<dbReference type="PROSITE" id="PS50846">
    <property type="entry name" value="HMA_2"/>
    <property type="match status" value="1"/>
</dbReference>
<dbReference type="GO" id="GO:0046872">
    <property type="term" value="F:metal ion binding"/>
    <property type="evidence" value="ECO:0007669"/>
    <property type="project" value="UniProtKB-KW"/>
</dbReference>
<dbReference type="Pfam" id="PF00403">
    <property type="entry name" value="HMA"/>
    <property type="match status" value="1"/>
</dbReference>
<dbReference type="Proteomes" id="UP000036923">
    <property type="component" value="Unassembled WGS sequence"/>
</dbReference>
<evidence type="ECO:0000256" key="1">
    <source>
        <dbReference type="ARBA" id="ARBA00022723"/>
    </source>
</evidence>